<accession>A0A6L6X4P8</accession>
<dbReference type="AlphaFoldDB" id="A0A6L6X4P8"/>
<evidence type="ECO:0000313" key="3">
    <source>
        <dbReference type="Proteomes" id="UP000483802"/>
    </source>
</evidence>
<dbReference type="RefSeq" id="WP_157168170.1">
    <property type="nucleotide sequence ID" value="NZ_WPNZ01000019.1"/>
</dbReference>
<keyword evidence="3" id="KW-1185">Reference proteome</keyword>
<protein>
    <recommendedName>
        <fullName evidence="4">Secreted protein</fullName>
    </recommendedName>
</protein>
<gene>
    <name evidence="2" type="ORF">GPA10_29665</name>
</gene>
<evidence type="ECO:0008006" key="4">
    <source>
        <dbReference type="Google" id="ProtNLM"/>
    </source>
</evidence>
<keyword evidence="1" id="KW-0732">Signal</keyword>
<feature type="chain" id="PRO_5027029618" description="Secreted protein" evidence="1">
    <location>
        <begin position="33"/>
        <end position="132"/>
    </location>
</feature>
<proteinExistence type="predicted"/>
<feature type="signal peptide" evidence="1">
    <location>
        <begin position="1"/>
        <end position="32"/>
    </location>
</feature>
<evidence type="ECO:0000313" key="2">
    <source>
        <dbReference type="EMBL" id="MVO88814.1"/>
    </source>
</evidence>
<dbReference type="Proteomes" id="UP000483802">
    <property type="component" value="Unassembled WGS sequence"/>
</dbReference>
<organism evidence="2 3">
    <name type="scientific">Streptomyces typhae</name>
    <dbReference type="NCBI Taxonomy" id="2681492"/>
    <lineage>
        <taxon>Bacteria</taxon>
        <taxon>Bacillati</taxon>
        <taxon>Actinomycetota</taxon>
        <taxon>Actinomycetes</taxon>
        <taxon>Kitasatosporales</taxon>
        <taxon>Streptomycetaceae</taxon>
        <taxon>Streptomyces</taxon>
    </lineage>
</organism>
<evidence type="ECO:0000256" key="1">
    <source>
        <dbReference type="SAM" id="SignalP"/>
    </source>
</evidence>
<reference evidence="2 3" key="1">
    <citation type="submission" date="2019-11" db="EMBL/GenBank/DDBJ databases">
        <title>Streptomyces typhae sp. nov., a novel endophytic actinomycete isolated from the root of cattail pollen (Typha angustifolia L.).</title>
        <authorList>
            <person name="Peng C."/>
        </authorList>
    </citation>
    <scope>NUCLEOTIDE SEQUENCE [LARGE SCALE GENOMIC DNA]</scope>
    <source>
        <strain evidence="3">p1417</strain>
    </source>
</reference>
<dbReference type="EMBL" id="WPNZ01000019">
    <property type="protein sequence ID" value="MVO88814.1"/>
    <property type="molecule type" value="Genomic_DNA"/>
</dbReference>
<name>A0A6L6X4P8_9ACTN</name>
<comment type="caution">
    <text evidence="2">The sequence shown here is derived from an EMBL/GenBank/DDBJ whole genome shotgun (WGS) entry which is preliminary data.</text>
</comment>
<sequence>MEERARRALGATAAIIAVAGTLTLASPAPASAETTTHCTSAIGFRDTLTHRGTLHAKLESCPGFTDSGAPYIFTVDAYYSTEVYGLPPVVGLVRRDNQLADCTAVTVDETHLKATGCHIVNQPRPEADRSSR</sequence>